<accession>A0A6A6WHI4</accession>
<name>A0A6A6WHI4_9PEZI</name>
<gene>
    <name evidence="2" type="ORF">EJ05DRAFT_497125</name>
</gene>
<keyword evidence="1" id="KW-0472">Membrane</keyword>
<dbReference type="GeneID" id="54487559"/>
<dbReference type="EMBL" id="ML996566">
    <property type="protein sequence ID" value="KAF2762263.1"/>
    <property type="molecule type" value="Genomic_DNA"/>
</dbReference>
<feature type="transmembrane region" description="Helical" evidence="1">
    <location>
        <begin position="27"/>
        <end position="44"/>
    </location>
</feature>
<organism evidence="2 3">
    <name type="scientific">Pseudovirgaria hyperparasitica</name>
    <dbReference type="NCBI Taxonomy" id="470096"/>
    <lineage>
        <taxon>Eukaryota</taxon>
        <taxon>Fungi</taxon>
        <taxon>Dikarya</taxon>
        <taxon>Ascomycota</taxon>
        <taxon>Pezizomycotina</taxon>
        <taxon>Dothideomycetes</taxon>
        <taxon>Dothideomycetes incertae sedis</taxon>
        <taxon>Acrospermales</taxon>
        <taxon>Acrospermaceae</taxon>
        <taxon>Pseudovirgaria</taxon>
    </lineage>
</organism>
<evidence type="ECO:0000313" key="3">
    <source>
        <dbReference type="Proteomes" id="UP000799437"/>
    </source>
</evidence>
<evidence type="ECO:0000256" key="1">
    <source>
        <dbReference type="SAM" id="Phobius"/>
    </source>
</evidence>
<proteinExistence type="predicted"/>
<keyword evidence="1" id="KW-0812">Transmembrane</keyword>
<evidence type="ECO:0000313" key="2">
    <source>
        <dbReference type="EMBL" id="KAF2762263.1"/>
    </source>
</evidence>
<dbReference type="AlphaFoldDB" id="A0A6A6WHI4"/>
<protein>
    <submittedName>
        <fullName evidence="2">Uncharacterized protein</fullName>
    </submittedName>
</protein>
<sequence length="112" mass="12478">MQDNSSIETGLASHRHSTPYPTFGKPYLWFCVMQLSAVILLVPSHKARIREPVRFRLGFPPCISLYPLPDASLKTGARTSKSAAKPSAVLGSQWSPYNKRFMGRSNVAWQGE</sequence>
<dbReference type="RefSeq" id="XP_033604714.1">
    <property type="nucleotide sequence ID" value="XM_033746505.1"/>
</dbReference>
<keyword evidence="1" id="KW-1133">Transmembrane helix</keyword>
<keyword evidence="3" id="KW-1185">Reference proteome</keyword>
<dbReference type="Proteomes" id="UP000799437">
    <property type="component" value="Unassembled WGS sequence"/>
</dbReference>
<reference evidence="2" key="1">
    <citation type="journal article" date="2020" name="Stud. Mycol.">
        <title>101 Dothideomycetes genomes: a test case for predicting lifestyles and emergence of pathogens.</title>
        <authorList>
            <person name="Haridas S."/>
            <person name="Albert R."/>
            <person name="Binder M."/>
            <person name="Bloem J."/>
            <person name="Labutti K."/>
            <person name="Salamov A."/>
            <person name="Andreopoulos B."/>
            <person name="Baker S."/>
            <person name="Barry K."/>
            <person name="Bills G."/>
            <person name="Bluhm B."/>
            <person name="Cannon C."/>
            <person name="Castanera R."/>
            <person name="Culley D."/>
            <person name="Daum C."/>
            <person name="Ezra D."/>
            <person name="Gonzalez J."/>
            <person name="Henrissat B."/>
            <person name="Kuo A."/>
            <person name="Liang C."/>
            <person name="Lipzen A."/>
            <person name="Lutzoni F."/>
            <person name="Magnuson J."/>
            <person name="Mondo S."/>
            <person name="Nolan M."/>
            <person name="Ohm R."/>
            <person name="Pangilinan J."/>
            <person name="Park H.-J."/>
            <person name="Ramirez L."/>
            <person name="Alfaro M."/>
            <person name="Sun H."/>
            <person name="Tritt A."/>
            <person name="Yoshinaga Y."/>
            <person name="Zwiers L.-H."/>
            <person name="Turgeon B."/>
            <person name="Goodwin S."/>
            <person name="Spatafora J."/>
            <person name="Crous P."/>
            <person name="Grigoriev I."/>
        </authorList>
    </citation>
    <scope>NUCLEOTIDE SEQUENCE</scope>
    <source>
        <strain evidence="2">CBS 121739</strain>
    </source>
</reference>